<dbReference type="OrthoDB" id="9809303at2"/>
<evidence type="ECO:0000256" key="8">
    <source>
        <dbReference type="SAM" id="Phobius"/>
    </source>
</evidence>
<feature type="transmembrane region" description="Helical" evidence="8">
    <location>
        <begin position="92"/>
        <end position="122"/>
    </location>
</feature>
<feature type="transmembrane region" description="Helical" evidence="8">
    <location>
        <begin position="273"/>
        <end position="291"/>
    </location>
</feature>
<keyword evidence="6 8" id="KW-1133">Transmembrane helix</keyword>
<evidence type="ECO:0000256" key="4">
    <source>
        <dbReference type="ARBA" id="ARBA00022475"/>
    </source>
</evidence>
<feature type="transmembrane region" description="Helical" evidence="8">
    <location>
        <begin position="173"/>
        <end position="195"/>
    </location>
</feature>
<evidence type="ECO:0000256" key="3">
    <source>
        <dbReference type="ARBA" id="ARBA00022448"/>
    </source>
</evidence>
<dbReference type="PRINTS" id="PR00758">
    <property type="entry name" value="ARSENICPUMP"/>
</dbReference>
<feature type="transmembrane region" description="Helical" evidence="8">
    <location>
        <begin position="57"/>
        <end position="80"/>
    </location>
</feature>
<feature type="transmembrane region" description="Helical" evidence="8">
    <location>
        <begin position="349"/>
        <end position="370"/>
    </location>
</feature>
<dbReference type="Pfam" id="PF03600">
    <property type="entry name" value="CitMHS"/>
    <property type="match status" value="1"/>
</dbReference>
<feature type="transmembrane region" description="Helical" evidence="8">
    <location>
        <begin position="311"/>
        <end position="337"/>
    </location>
</feature>
<dbReference type="RefSeq" id="WP_100923023.1">
    <property type="nucleotide sequence ID" value="NZ_CP020372.1"/>
</dbReference>
<feature type="transmembrane region" description="Helical" evidence="8">
    <location>
        <begin position="28"/>
        <end position="45"/>
    </location>
</feature>
<feature type="transmembrane region" description="Helical" evidence="8">
    <location>
        <begin position="226"/>
        <end position="243"/>
    </location>
</feature>
<feature type="domain" description="Citrate transporter-like" evidence="9">
    <location>
        <begin position="23"/>
        <end position="345"/>
    </location>
</feature>
<keyword evidence="4" id="KW-1003">Cell membrane</keyword>
<dbReference type="GO" id="GO:0005886">
    <property type="term" value="C:plasma membrane"/>
    <property type="evidence" value="ECO:0007669"/>
    <property type="project" value="UniProtKB-SubCell"/>
</dbReference>
<evidence type="ECO:0000256" key="7">
    <source>
        <dbReference type="ARBA" id="ARBA00023136"/>
    </source>
</evidence>
<proteinExistence type="inferred from homology"/>
<sequence length="410" mass="43612">MSMVLIVFVVVYLGMMLGHLPWLKVDRAAIALGGAVALLAASRLTETQALASIDFSTIGMLFGLMLISIQFEMSGLYAAVSAAVARVRTPPPVLLALLIALAGAMSAFLTNDVVAVAMTPVVLAISLSRGLNPVPFLLAIAFATNAGSVATIIGSPQNMLIGEQLHLSFAGFMAYTAVPALLSLAVVWLALMFFYRDRWRLERSAAPLGVAPAAAPDAPRFDRWETGKGVLVLGFVLYAFIFTDWNRGLVATSAGAFMLFNARFMSRSMLHRMDWGLLILFVGLFIVNGAFQDTGMPQQLVADLKTAGFDLQHSGVLFAASAILSDITSNVPTVMLLLPYASDPAAGPLMALASGLSSNLIVIGSLANIIVVDAANARGLNISFWEFAKVGVPVALTTLLVAWVWVRYLM</sequence>
<evidence type="ECO:0000256" key="6">
    <source>
        <dbReference type="ARBA" id="ARBA00022989"/>
    </source>
</evidence>
<feature type="transmembrane region" description="Helical" evidence="8">
    <location>
        <begin position="390"/>
        <end position="409"/>
    </location>
</feature>
<reference evidence="10 11" key="1">
    <citation type="submission" date="2017-03" db="EMBL/GenBank/DDBJ databases">
        <title>Complete genome sequence of Candidatus 'Thiodictyon syntrophicum' sp. nov. strain Cad16T, a photolithoautotroph purple sulfur bacterium isolated from an alpine meromictic lake.</title>
        <authorList>
            <person name="Luedin S.M."/>
            <person name="Pothier J.F."/>
            <person name="Danza F."/>
            <person name="Storelli N."/>
            <person name="Wittwer M."/>
            <person name="Tonolla M."/>
        </authorList>
    </citation>
    <scope>NUCLEOTIDE SEQUENCE [LARGE SCALE GENOMIC DNA]</scope>
    <source>
        <strain evidence="10 11">Cad16T</strain>
        <plasmid evidence="11">Plasmid pts485</plasmid>
    </source>
</reference>
<evidence type="ECO:0000313" key="10">
    <source>
        <dbReference type="EMBL" id="AUB85396.1"/>
    </source>
</evidence>
<keyword evidence="11" id="KW-1185">Reference proteome</keyword>
<dbReference type="PANTHER" id="PTHR43302">
    <property type="entry name" value="TRANSPORTER ARSB-RELATED"/>
    <property type="match status" value="1"/>
</dbReference>
<geneLocation type="plasmid" evidence="11">
    <name>pts485</name>
</geneLocation>
<gene>
    <name evidence="10" type="ORF">THSYN_31220</name>
</gene>
<organism evidence="10 11">
    <name type="scientific">Candidatus Thiodictyon syntrophicum</name>
    <dbReference type="NCBI Taxonomy" id="1166950"/>
    <lineage>
        <taxon>Bacteria</taxon>
        <taxon>Pseudomonadati</taxon>
        <taxon>Pseudomonadota</taxon>
        <taxon>Gammaproteobacteria</taxon>
        <taxon>Chromatiales</taxon>
        <taxon>Chromatiaceae</taxon>
        <taxon>Thiodictyon</taxon>
    </lineage>
</organism>
<protein>
    <submittedName>
        <fullName evidence="10">Citrate transporter</fullName>
    </submittedName>
</protein>
<dbReference type="EMBL" id="CP020372">
    <property type="protein sequence ID" value="AUB85396.1"/>
    <property type="molecule type" value="Genomic_DNA"/>
</dbReference>
<comment type="subcellular location">
    <subcellularLocation>
        <location evidence="1">Cell membrane</location>
        <topology evidence="1">Multi-pass membrane protein</topology>
    </subcellularLocation>
</comment>
<feature type="transmembrane region" description="Helical" evidence="8">
    <location>
        <begin position="134"/>
        <end position="153"/>
    </location>
</feature>
<accession>A0A2K8UIK0</accession>
<evidence type="ECO:0000259" key="9">
    <source>
        <dbReference type="Pfam" id="PF03600"/>
    </source>
</evidence>
<keyword evidence="5 8" id="KW-0812">Transmembrane</keyword>
<dbReference type="KEGG" id="tsy:THSYN_31220"/>
<keyword evidence="3" id="KW-0813">Transport</keyword>
<keyword evidence="10" id="KW-0614">Plasmid</keyword>
<dbReference type="Proteomes" id="UP000232638">
    <property type="component" value="Plasmid pTs485"/>
</dbReference>
<dbReference type="PANTHER" id="PTHR43302:SF5">
    <property type="entry name" value="TRANSPORTER ARSB-RELATED"/>
    <property type="match status" value="1"/>
</dbReference>
<evidence type="ECO:0000256" key="2">
    <source>
        <dbReference type="ARBA" id="ARBA00009843"/>
    </source>
</evidence>
<evidence type="ECO:0000313" key="11">
    <source>
        <dbReference type="Proteomes" id="UP000232638"/>
    </source>
</evidence>
<keyword evidence="7 8" id="KW-0472">Membrane</keyword>
<comment type="similarity">
    <text evidence="2">Belongs to the CitM (TC 2.A.11) transporter family.</text>
</comment>
<evidence type="ECO:0000256" key="5">
    <source>
        <dbReference type="ARBA" id="ARBA00022692"/>
    </source>
</evidence>
<dbReference type="InterPro" id="IPR000802">
    <property type="entry name" value="Arsenical_pump_ArsB"/>
</dbReference>
<dbReference type="AlphaFoldDB" id="A0A2K8UIK0"/>
<dbReference type="InterPro" id="IPR004680">
    <property type="entry name" value="Cit_transptr-like_dom"/>
</dbReference>
<dbReference type="GO" id="GO:0015105">
    <property type="term" value="F:arsenite transmembrane transporter activity"/>
    <property type="evidence" value="ECO:0007669"/>
    <property type="project" value="InterPro"/>
</dbReference>
<evidence type="ECO:0000256" key="1">
    <source>
        <dbReference type="ARBA" id="ARBA00004651"/>
    </source>
</evidence>
<name>A0A2K8UIK0_9GAMM</name>